<evidence type="ECO:0000313" key="2">
    <source>
        <dbReference type="Proteomes" id="UP000193228"/>
    </source>
</evidence>
<dbReference type="Proteomes" id="UP000193228">
    <property type="component" value="Unassembled WGS sequence"/>
</dbReference>
<protein>
    <submittedName>
        <fullName evidence="1">Uncharacterized protein</fullName>
    </submittedName>
</protein>
<name>A0A1X7M715_9BURK</name>
<reference evidence="2" key="1">
    <citation type="submission" date="2017-04" db="EMBL/GenBank/DDBJ databases">
        <authorList>
            <person name="Varghese N."/>
            <person name="Submissions S."/>
        </authorList>
    </citation>
    <scope>NUCLEOTIDE SEQUENCE [LARGE SCALE GENOMIC DNA]</scope>
    <source>
        <strain evidence="2">LMG 29540</strain>
    </source>
</reference>
<dbReference type="AlphaFoldDB" id="A0A1X7M715"/>
<accession>A0A1X7M715</accession>
<sequence length="301" mass="34146">MDLLLDSLNETVKANNDHLAQQILSLRHIDETFSRIGFDIAPKLFIEHISNFGWSHAILRRIVLVRESLDGEDDEIERLVWSAGLESNSLAVTSLIHAYATEQNYLTVKRSTLNVADRGIINRYSRAIARITFQPFAKDRDDLFAFLSEITRCSLVDATILVKFNSHLCELSTYSAIRQACDMLGRDSVVSGLIKNYRTDDRESEYLSFKQCGVWLEYSMVLSYRILVDHFYDASRDVIELLPPALHEALGDWIGSPDIGAIVMQSKVTNHRHEELAELEASGNVTRSAIFNYWLASCIAI</sequence>
<evidence type="ECO:0000313" key="1">
    <source>
        <dbReference type="EMBL" id="SMG61293.1"/>
    </source>
</evidence>
<proteinExistence type="predicted"/>
<dbReference type="EMBL" id="FXAT01000020">
    <property type="protein sequence ID" value="SMG61293.1"/>
    <property type="molecule type" value="Genomic_DNA"/>
</dbReference>
<keyword evidence="2" id="KW-1185">Reference proteome</keyword>
<organism evidence="1 2">
    <name type="scientific">Paraburkholderia susongensis</name>
    <dbReference type="NCBI Taxonomy" id="1515439"/>
    <lineage>
        <taxon>Bacteria</taxon>
        <taxon>Pseudomonadati</taxon>
        <taxon>Pseudomonadota</taxon>
        <taxon>Betaproteobacteria</taxon>
        <taxon>Burkholderiales</taxon>
        <taxon>Burkholderiaceae</taxon>
        <taxon>Paraburkholderia</taxon>
    </lineage>
</organism>
<gene>
    <name evidence="1" type="ORF">SAMN06265784_12077</name>
</gene>